<dbReference type="RefSeq" id="WP_382202638.1">
    <property type="nucleotide sequence ID" value="NZ_JBHTBZ010000049.1"/>
</dbReference>
<dbReference type="Gene3D" id="2.10.70.100">
    <property type="match status" value="1"/>
</dbReference>
<dbReference type="Pfam" id="PF00563">
    <property type="entry name" value="EAL"/>
    <property type="match status" value="1"/>
</dbReference>
<dbReference type="Gene3D" id="3.20.20.450">
    <property type="entry name" value="EAL domain"/>
    <property type="match status" value="1"/>
</dbReference>
<dbReference type="Gene3D" id="3.30.70.270">
    <property type="match status" value="1"/>
</dbReference>
<dbReference type="InterPro" id="IPR000700">
    <property type="entry name" value="PAS-assoc_C"/>
</dbReference>
<dbReference type="PROSITE" id="PS50113">
    <property type="entry name" value="PAC"/>
    <property type="match status" value="2"/>
</dbReference>
<dbReference type="PANTHER" id="PTHR44757:SF2">
    <property type="entry name" value="BIOFILM ARCHITECTURE MAINTENANCE PROTEIN MBAA"/>
    <property type="match status" value="1"/>
</dbReference>
<dbReference type="SMART" id="SM00052">
    <property type="entry name" value="EAL"/>
    <property type="match status" value="1"/>
</dbReference>
<dbReference type="CDD" id="cd01948">
    <property type="entry name" value="EAL"/>
    <property type="match status" value="1"/>
</dbReference>
<feature type="domain" description="PAS" evidence="2">
    <location>
        <begin position="466"/>
        <end position="519"/>
    </location>
</feature>
<proteinExistence type="predicted"/>
<dbReference type="SMART" id="SM00086">
    <property type="entry name" value="PAC"/>
    <property type="match status" value="2"/>
</dbReference>
<feature type="transmembrane region" description="Helical" evidence="1">
    <location>
        <begin position="20"/>
        <end position="40"/>
    </location>
</feature>
<keyword evidence="1" id="KW-0472">Membrane</keyword>
<dbReference type="EMBL" id="JBHTBZ010000049">
    <property type="protein sequence ID" value="MFC7461992.1"/>
    <property type="molecule type" value="Genomic_DNA"/>
</dbReference>
<protein>
    <submittedName>
        <fullName evidence="6">Bifunctional diguanylate cyclase/phosphodiesterase</fullName>
    </submittedName>
</protein>
<evidence type="ECO:0000256" key="1">
    <source>
        <dbReference type="SAM" id="Phobius"/>
    </source>
</evidence>
<organism evidence="6 7">
    <name type="scientific">Hydrogenophaga defluvii</name>
    <dbReference type="NCBI Taxonomy" id="249410"/>
    <lineage>
        <taxon>Bacteria</taxon>
        <taxon>Pseudomonadati</taxon>
        <taxon>Pseudomonadota</taxon>
        <taxon>Betaproteobacteria</taxon>
        <taxon>Burkholderiales</taxon>
        <taxon>Comamonadaceae</taxon>
        <taxon>Hydrogenophaga</taxon>
    </lineage>
</organism>
<name>A0ABW2SGC7_9BURK</name>
<dbReference type="InterPro" id="IPR013655">
    <property type="entry name" value="PAS_fold_3"/>
</dbReference>
<evidence type="ECO:0000259" key="4">
    <source>
        <dbReference type="PROSITE" id="PS50883"/>
    </source>
</evidence>
<dbReference type="InterPro" id="IPR035919">
    <property type="entry name" value="EAL_sf"/>
</dbReference>
<feature type="transmembrane region" description="Helical" evidence="1">
    <location>
        <begin position="305"/>
        <end position="325"/>
    </location>
</feature>
<sequence>MNRGHETLTSRRYGISPVAAAFALNALVALVVVAGVALHLSARRHSEVQAANERVADAVRMQVATIGEQHRNLEYVLSQLGMRLNEAMALQGGHDTDLHAQLRLFQNLVPGTLDLLLVDDEGQVLAASGAPDGRTTLSNHCGVFAREQPAIEAAGLWAMPTTAADERCPPPGTAVMVFKSAAFTGLHSASLWLLVSGDRFQQQLQERLSALVPSSRFRVLIDGDTPLVEGQLGGHGGNALVANFPPVFDGSEQPDQQAGHTWSDPVGGELWSGVAQRVPGMALHVQAIYPVDAAIQGTWRPYLRLWLLATAVFLLAWGLGSMQLLRLVRRYQHTLLRNEDRFDLSLDYAQVCVWEWDLASKRVFWSRQMTAMLGAHKPVVEGTENTFLDRIHKHDRERVRAELQRCIDGGGFYSFEFRLVRVDHQIRWVHSYGNAVRDKNGKALRVFGIMQDATERIQATRQLAEVAQHTQAILDNVVDGIITIDHFGVIGSFNPAATRIFGYSAEEAIGQPSRMLLPEGFRRGHDNYIAHQMVQTPDAKQVVGVGRELLAQHRDGHTFPIHLAVSEVRRDGQPTYIGLVRDITQQRQAEADIAHLAFYEQLTNLPNRRLLLDRLQRALHGSERSRNMGALVMLDLDDFKTLNDTWGHEAGDQLLVELAQRLTGAVREGDTVARLGGDEFVLLLENLATDRATAAAHTEAVMKKVLALFDKPFHPQQREYMTTASLGVALFGDAGRTSTDTVMGQADMAMYQAKGAGRNNYRFFDAELQIALTARATLEMDLRQGIANNEFRLHFQPQVDATGQVQGVEALLRWQHPTRGNVSPAQFIPLAEQSGFILELGQWVLTTACEKLAAWRHDPDLSPLRIAVNVSAKQFRSPRFVRSVIDTLAATGADPSRLELELTESVLADDVESLVEKMTTLRAHGVLFSLDDFGTGYSSLNYLKRLPLDQLKIDQSFVRDLMTDPNDAAIVCAVLTLGSSLGLQVIAEGVETDAQKDFLRRHGCAQFQGYLFSRPLAEEALATFLEARRPVGQAA</sequence>
<dbReference type="InterPro" id="IPR043128">
    <property type="entry name" value="Rev_trsase/Diguanyl_cyclase"/>
</dbReference>
<accession>A0ABW2SGC7</accession>
<feature type="domain" description="PAS" evidence="2">
    <location>
        <begin position="338"/>
        <end position="410"/>
    </location>
</feature>
<dbReference type="PANTHER" id="PTHR44757">
    <property type="entry name" value="DIGUANYLATE CYCLASE DGCP"/>
    <property type="match status" value="1"/>
</dbReference>
<dbReference type="PROSITE" id="PS50883">
    <property type="entry name" value="EAL"/>
    <property type="match status" value="1"/>
</dbReference>
<dbReference type="NCBIfam" id="TIGR00254">
    <property type="entry name" value="GGDEF"/>
    <property type="match status" value="1"/>
</dbReference>
<dbReference type="Pfam" id="PF00990">
    <property type="entry name" value="GGDEF"/>
    <property type="match status" value="1"/>
</dbReference>
<dbReference type="SMART" id="SM00267">
    <property type="entry name" value="GGDEF"/>
    <property type="match status" value="1"/>
</dbReference>
<gene>
    <name evidence="6" type="ORF">ACFQU0_16305</name>
</gene>
<dbReference type="InterPro" id="IPR001633">
    <property type="entry name" value="EAL_dom"/>
</dbReference>
<dbReference type="Pfam" id="PF08447">
    <property type="entry name" value="PAS_3"/>
    <property type="match status" value="1"/>
</dbReference>
<reference evidence="7" key="1">
    <citation type="journal article" date="2019" name="Int. J. Syst. Evol. Microbiol.">
        <title>The Global Catalogue of Microorganisms (GCM) 10K type strain sequencing project: providing services to taxonomists for standard genome sequencing and annotation.</title>
        <authorList>
            <consortium name="The Broad Institute Genomics Platform"/>
            <consortium name="The Broad Institute Genome Sequencing Center for Infectious Disease"/>
            <person name="Wu L."/>
            <person name="Ma J."/>
        </authorList>
    </citation>
    <scope>NUCLEOTIDE SEQUENCE [LARGE SCALE GENOMIC DNA]</scope>
    <source>
        <strain evidence="7">CCUG 53903</strain>
    </source>
</reference>
<evidence type="ECO:0000259" key="5">
    <source>
        <dbReference type="PROSITE" id="PS50887"/>
    </source>
</evidence>
<dbReference type="InterPro" id="IPR000160">
    <property type="entry name" value="GGDEF_dom"/>
</dbReference>
<feature type="domain" description="EAL" evidence="4">
    <location>
        <begin position="775"/>
        <end position="1029"/>
    </location>
</feature>
<dbReference type="SUPFAM" id="SSF55073">
    <property type="entry name" value="Nucleotide cyclase"/>
    <property type="match status" value="1"/>
</dbReference>
<keyword evidence="1" id="KW-1133">Transmembrane helix</keyword>
<evidence type="ECO:0000313" key="7">
    <source>
        <dbReference type="Proteomes" id="UP001596457"/>
    </source>
</evidence>
<dbReference type="Gene3D" id="3.30.450.20">
    <property type="entry name" value="PAS domain"/>
    <property type="match status" value="2"/>
</dbReference>
<dbReference type="SMART" id="SM00091">
    <property type="entry name" value="PAS"/>
    <property type="match status" value="2"/>
</dbReference>
<dbReference type="InterPro" id="IPR000014">
    <property type="entry name" value="PAS"/>
</dbReference>
<dbReference type="CDD" id="cd00130">
    <property type="entry name" value="PAS"/>
    <property type="match status" value="2"/>
</dbReference>
<keyword evidence="7" id="KW-1185">Reference proteome</keyword>
<feature type="domain" description="PAC" evidence="3">
    <location>
        <begin position="413"/>
        <end position="465"/>
    </location>
</feature>
<evidence type="ECO:0000259" key="3">
    <source>
        <dbReference type="PROSITE" id="PS50113"/>
    </source>
</evidence>
<dbReference type="PROSITE" id="PS50112">
    <property type="entry name" value="PAS"/>
    <property type="match status" value="2"/>
</dbReference>
<dbReference type="CDD" id="cd01949">
    <property type="entry name" value="GGDEF"/>
    <property type="match status" value="1"/>
</dbReference>
<dbReference type="SUPFAM" id="SSF141868">
    <property type="entry name" value="EAL domain-like"/>
    <property type="match status" value="1"/>
</dbReference>
<dbReference type="PROSITE" id="PS50887">
    <property type="entry name" value="GGDEF"/>
    <property type="match status" value="1"/>
</dbReference>
<feature type="domain" description="GGDEF" evidence="5">
    <location>
        <begin position="627"/>
        <end position="766"/>
    </location>
</feature>
<comment type="caution">
    <text evidence="6">The sequence shown here is derived from an EMBL/GenBank/DDBJ whole genome shotgun (WGS) entry which is preliminary data.</text>
</comment>
<dbReference type="InterPro" id="IPR035965">
    <property type="entry name" value="PAS-like_dom_sf"/>
</dbReference>
<dbReference type="InterPro" id="IPR001610">
    <property type="entry name" value="PAC"/>
</dbReference>
<dbReference type="SUPFAM" id="SSF55785">
    <property type="entry name" value="PYP-like sensor domain (PAS domain)"/>
    <property type="match status" value="2"/>
</dbReference>
<evidence type="ECO:0000313" key="6">
    <source>
        <dbReference type="EMBL" id="MFC7461992.1"/>
    </source>
</evidence>
<evidence type="ECO:0000259" key="2">
    <source>
        <dbReference type="PROSITE" id="PS50112"/>
    </source>
</evidence>
<dbReference type="InterPro" id="IPR029787">
    <property type="entry name" value="Nucleotide_cyclase"/>
</dbReference>
<dbReference type="Pfam" id="PF00989">
    <property type="entry name" value="PAS"/>
    <property type="match status" value="1"/>
</dbReference>
<dbReference type="Proteomes" id="UP001596457">
    <property type="component" value="Unassembled WGS sequence"/>
</dbReference>
<keyword evidence="1" id="KW-0812">Transmembrane</keyword>
<dbReference type="NCBIfam" id="TIGR00229">
    <property type="entry name" value="sensory_box"/>
    <property type="match status" value="2"/>
</dbReference>
<dbReference type="InterPro" id="IPR052155">
    <property type="entry name" value="Biofilm_reg_signaling"/>
</dbReference>
<dbReference type="InterPro" id="IPR013767">
    <property type="entry name" value="PAS_fold"/>
</dbReference>
<feature type="domain" description="PAC" evidence="3">
    <location>
        <begin position="545"/>
        <end position="595"/>
    </location>
</feature>